<dbReference type="KEGG" id="strr:EKD16_01880"/>
<dbReference type="InterPro" id="IPR029058">
    <property type="entry name" value="AB_hydrolase_fold"/>
</dbReference>
<keyword evidence="2" id="KW-0812">Transmembrane</keyword>
<feature type="transmembrane region" description="Helical" evidence="2">
    <location>
        <begin position="72"/>
        <end position="90"/>
    </location>
</feature>
<feature type="compositionally biased region" description="Low complexity" evidence="1">
    <location>
        <begin position="792"/>
        <end position="802"/>
    </location>
</feature>
<feature type="transmembrane region" description="Helical" evidence="2">
    <location>
        <begin position="337"/>
        <end position="356"/>
    </location>
</feature>
<proteinExistence type="predicted"/>
<dbReference type="OrthoDB" id="4320047at2"/>
<feature type="transmembrane region" description="Helical" evidence="2">
    <location>
        <begin position="256"/>
        <end position="278"/>
    </location>
</feature>
<keyword evidence="2" id="KW-1133">Transmembrane helix</keyword>
<evidence type="ECO:0008006" key="5">
    <source>
        <dbReference type="Google" id="ProtNLM"/>
    </source>
</evidence>
<keyword evidence="2" id="KW-0472">Membrane</keyword>
<feature type="transmembrane region" description="Helical" evidence="2">
    <location>
        <begin position="111"/>
        <end position="133"/>
    </location>
</feature>
<gene>
    <name evidence="3" type="ORF">EKD16_01880</name>
</gene>
<dbReference type="EMBL" id="CP036455">
    <property type="protein sequence ID" value="QBI52193.1"/>
    <property type="molecule type" value="Genomic_DNA"/>
</dbReference>
<feature type="transmembrane region" description="Helical" evidence="2">
    <location>
        <begin position="423"/>
        <end position="446"/>
    </location>
</feature>
<keyword evidence="4" id="KW-1185">Reference proteome</keyword>
<evidence type="ECO:0000256" key="1">
    <source>
        <dbReference type="SAM" id="MobiDB-lite"/>
    </source>
</evidence>
<feature type="transmembrane region" description="Helical" evidence="2">
    <location>
        <begin position="299"/>
        <end position="317"/>
    </location>
</feature>
<feature type="transmembrane region" description="Helical" evidence="2">
    <location>
        <begin position="537"/>
        <end position="560"/>
    </location>
</feature>
<reference evidence="3 4" key="1">
    <citation type="submission" date="2019-02" db="EMBL/GenBank/DDBJ databases">
        <authorList>
            <person name="Khodamoradi S."/>
            <person name="Hahnke R.L."/>
            <person name="Kaempfer P."/>
            <person name="Schumann P."/>
            <person name="Rohde M."/>
            <person name="Steinert M."/>
            <person name="Luzhetskyy A."/>
            <person name="Wink J."/>
            <person name="Ruckert C."/>
        </authorList>
    </citation>
    <scope>NUCLEOTIDE SEQUENCE [LARGE SCALE GENOMIC DNA]</scope>
    <source>
        <strain evidence="3 4">M2</strain>
    </source>
</reference>
<feature type="transmembrane region" description="Helical" evidence="2">
    <location>
        <begin position="485"/>
        <end position="509"/>
    </location>
</feature>
<feature type="compositionally biased region" description="Low complexity" evidence="1">
    <location>
        <begin position="764"/>
        <end position="783"/>
    </location>
</feature>
<evidence type="ECO:0000256" key="2">
    <source>
        <dbReference type="SAM" id="Phobius"/>
    </source>
</evidence>
<evidence type="ECO:0000313" key="4">
    <source>
        <dbReference type="Proteomes" id="UP000292235"/>
    </source>
</evidence>
<sequence>MPEMHAVELRVHGVSGGAAAELLDVEPAVRVSGGPLAGFFRWRRKEDTETVPGVPREIFAWGKLTSGRSSRALWLLLLPFMLVNLAYWMRPARGAESPSRWAAFAEHTYRAAARLLALSLTALLVLAAAGVGMDLAGWQCAGYGRECVQLRPLLSMLSAPPLPLAEPARAPAAGALLPLSVIALLWWLSQRSSAGVVTEALPTPAPRAQAPLSGADFWRHGTTQTARLRSAHIAVAVCVVAFLLAAPALQYDGLSIRGAAAGLPIAVLLAATTVLSAAGTVVPGSTRRWERRADTACRLLRNIALVLLIAALAYALWPRPGWSAEGPLPGYATLLNSLFALQCVLGAVLLAAAIALHRAMASRTRVPLAGMAGPVAAILGTLLGGALSAAVVYQAAGWLGGCYYPGAEAGGCIVLRPAAAYSWLQLAFTLEAAIALLCAGAVLVALRRRARREARVAARMYGRPVEAGRTRDIARARAFGAVTEYLPACLAALLLPVAALVGLVLYSVLTGQLTPVPGQESAMGPPAAVTAGWPQRVLTVLVGVGSFLGGGFLAALMALGGSAYRDKPTRQAVGVLWDVGTFWPRLAHPLAPPCYGERAVPQLVARVTDMTDRGTAIVLSGHSQGSVLAAATLWQAPARCRDRVALMTHGAPLSRLYACYFPAYFGPAAFTDLRIRTAHWRNLWRATDPIGGPVLAAADGGVRAVGYAEPLPDPRHYGVRPGEVLYPPILGHSYYTRDPMYAESVRHATALLTGAGDASVVGAGPKDGGAAAPPAAHSAVPTARSGDDAADSGDSASSASAAQARKRTAPPAGEGLPASAGPLVASDSADGGADVEQVDERSDQRDEDEEAR</sequence>
<accession>A0A4P6PVS9</accession>
<protein>
    <recommendedName>
        <fullName evidence="5">Integral membrane protein</fullName>
    </recommendedName>
</protein>
<evidence type="ECO:0000313" key="3">
    <source>
        <dbReference type="EMBL" id="QBI52193.1"/>
    </source>
</evidence>
<organism evidence="3 4">
    <name type="scientific">Streptomonospora litoralis</name>
    <dbReference type="NCBI Taxonomy" id="2498135"/>
    <lineage>
        <taxon>Bacteria</taxon>
        <taxon>Bacillati</taxon>
        <taxon>Actinomycetota</taxon>
        <taxon>Actinomycetes</taxon>
        <taxon>Streptosporangiales</taxon>
        <taxon>Nocardiopsidaceae</taxon>
        <taxon>Streptomonospora</taxon>
    </lineage>
</organism>
<dbReference type="SUPFAM" id="SSF53474">
    <property type="entry name" value="alpha/beta-Hydrolases"/>
    <property type="match status" value="1"/>
</dbReference>
<feature type="transmembrane region" description="Helical" evidence="2">
    <location>
        <begin position="231"/>
        <end position="250"/>
    </location>
</feature>
<feature type="region of interest" description="Disordered" evidence="1">
    <location>
        <begin position="764"/>
        <end position="852"/>
    </location>
</feature>
<dbReference type="AlphaFoldDB" id="A0A4P6PVS9"/>
<name>A0A4P6PVS9_9ACTN</name>
<dbReference type="Proteomes" id="UP000292235">
    <property type="component" value="Chromosome"/>
</dbReference>
<feature type="transmembrane region" description="Helical" evidence="2">
    <location>
        <begin position="368"/>
        <end position="393"/>
    </location>
</feature>
<dbReference type="RefSeq" id="WP_131096784.1">
    <property type="nucleotide sequence ID" value="NZ_CP036455.1"/>
</dbReference>